<dbReference type="PANTHER" id="PTHR37162:SF1">
    <property type="entry name" value="BED-TYPE DOMAIN-CONTAINING PROTEIN"/>
    <property type="match status" value="1"/>
</dbReference>
<proteinExistence type="predicted"/>
<reference evidence="1" key="1">
    <citation type="submission" date="2019-08" db="EMBL/GenBank/DDBJ databases">
        <title>The genome of the North American firefly Photinus pyralis.</title>
        <authorList>
            <consortium name="Photinus pyralis genome working group"/>
            <person name="Fallon T.R."/>
            <person name="Sander Lower S.E."/>
            <person name="Weng J.-K."/>
        </authorList>
    </citation>
    <scope>NUCLEOTIDE SEQUENCE</scope>
    <source>
        <strain evidence="1">TRF0915ILg1</strain>
        <tissue evidence="1">Whole body</tissue>
    </source>
</reference>
<dbReference type="PANTHER" id="PTHR37162">
    <property type="entry name" value="HAT FAMILY DIMERISATION DOMAINCONTAINING PROTEIN-RELATED"/>
    <property type="match status" value="1"/>
</dbReference>
<keyword evidence="2" id="KW-1185">Reference proteome</keyword>
<name>A0A8K0CY66_IGNLU</name>
<accession>A0A8K0CY66</accession>
<evidence type="ECO:0000313" key="1">
    <source>
        <dbReference type="EMBL" id="KAF2892552.1"/>
    </source>
</evidence>
<dbReference type="EMBL" id="VTPC01008675">
    <property type="protein sequence ID" value="KAF2892552.1"/>
    <property type="molecule type" value="Genomic_DNA"/>
</dbReference>
<comment type="caution">
    <text evidence="1">The sequence shown here is derived from an EMBL/GenBank/DDBJ whole genome shotgun (WGS) entry which is preliminary data.</text>
</comment>
<evidence type="ECO:0000313" key="2">
    <source>
        <dbReference type="Proteomes" id="UP000801492"/>
    </source>
</evidence>
<sequence length="286" mass="32832">MTRLKIQNDAKVAELKLMAFVVYHNIPFLVMDHLADLIRSACSDSKIAQEIKCSRTKAAAISRAHLNKRTKDHQNYISEETDENLDELNLDTLFYINEHENNLIPFVHTLIVNDVKLNMQIDTGRNVDLNEGEKVYVEEKSRNEKLWTPGIIKNQASSSTFIVDTPKGLQHKHTQHLKPIRLSSYFNKWGNDQNISFDVDRCNVPCIDNDTNNLISPIKVETAKLDILFPSQIKVCNLFKPLKQSSSKLLNLLASRFKYVRDARSLNTVELKFVKEFRVESACLSD</sequence>
<dbReference type="AlphaFoldDB" id="A0A8K0CY66"/>
<organism evidence="1 2">
    <name type="scientific">Ignelater luminosus</name>
    <name type="common">Cucubano</name>
    <name type="synonym">Pyrophorus luminosus</name>
    <dbReference type="NCBI Taxonomy" id="2038154"/>
    <lineage>
        <taxon>Eukaryota</taxon>
        <taxon>Metazoa</taxon>
        <taxon>Ecdysozoa</taxon>
        <taxon>Arthropoda</taxon>
        <taxon>Hexapoda</taxon>
        <taxon>Insecta</taxon>
        <taxon>Pterygota</taxon>
        <taxon>Neoptera</taxon>
        <taxon>Endopterygota</taxon>
        <taxon>Coleoptera</taxon>
        <taxon>Polyphaga</taxon>
        <taxon>Elateriformia</taxon>
        <taxon>Elateroidea</taxon>
        <taxon>Elateridae</taxon>
        <taxon>Agrypninae</taxon>
        <taxon>Pyrophorini</taxon>
        <taxon>Ignelater</taxon>
    </lineage>
</organism>
<dbReference type="OrthoDB" id="6763181at2759"/>
<gene>
    <name evidence="1" type="ORF">ILUMI_13612</name>
</gene>
<protein>
    <submittedName>
        <fullName evidence="1">Uncharacterized protein</fullName>
    </submittedName>
</protein>
<dbReference type="Proteomes" id="UP000801492">
    <property type="component" value="Unassembled WGS sequence"/>
</dbReference>